<evidence type="ECO:0000313" key="7">
    <source>
        <dbReference type="EMBL" id="RKO66660.1"/>
    </source>
</evidence>
<evidence type="ECO:0000256" key="4">
    <source>
        <dbReference type="ARBA" id="ARBA00023098"/>
    </source>
</evidence>
<dbReference type="PANTHER" id="PTHR43859">
    <property type="entry name" value="ACYL-ACTIVATING ENZYME"/>
    <property type="match status" value="1"/>
</dbReference>
<evidence type="ECO:0000259" key="5">
    <source>
        <dbReference type="Pfam" id="PF00501"/>
    </source>
</evidence>
<dbReference type="GO" id="GO:0016874">
    <property type="term" value="F:ligase activity"/>
    <property type="evidence" value="ECO:0007669"/>
    <property type="project" value="UniProtKB-KW"/>
</dbReference>
<dbReference type="RefSeq" id="WP_121451088.1">
    <property type="nucleotide sequence ID" value="NZ_RBWE01000001.1"/>
</dbReference>
<dbReference type="OrthoDB" id="9778383at2"/>
<dbReference type="InterPro" id="IPR000873">
    <property type="entry name" value="AMP-dep_synth/lig_dom"/>
</dbReference>
<feature type="domain" description="AMP-binding enzyme C-terminal" evidence="6">
    <location>
        <begin position="437"/>
        <end position="512"/>
    </location>
</feature>
<evidence type="ECO:0000256" key="3">
    <source>
        <dbReference type="ARBA" id="ARBA00022832"/>
    </source>
</evidence>
<dbReference type="EMBL" id="RBWE01000001">
    <property type="protein sequence ID" value="RKO66660.1"/>
    <property type="molecule type" value="Genomic_DNA"/>
</dbReference>
<protein>
    <submittedName>
        <fullName evidence="7">Fatty acid--CoA ligase</fullName>
    </submittedName>
</protein>
<evidence type="ECO:0000259" key="6">
    <source>
        <dbReference type="Pfam" id="PF13193"/>
    </source>
</evidence>
<accession>A0A494X160</accession>
<keyword evidence="8" id="KW-1185">Reference proteome</keyword>
<evidence type="ECO:0000256" key="2">
    <source>
        <dbReference type="ARBA" id="ARBA00022598"/>
    </source>
</evidence>
<dbReference type="NCBIfam" id="NF004837">
    <property type="entry name" value="PRK06187.1"/>
    <property type="match status" value="1"/>
</dbReference>
<dbReference type="Gene3D" id="3.30.300.30">
    <property type="match status" value="1"/>
</dbReference>
<dbReference type="AlphaFoldDB" id="A0A494X160"/>
<dbReference type="Pfam" id="PF13193">
    <property type="entry name" value="AMP-binding_C"/>
    <property type="match status" value="1"/>
</dbReference>
<evidence type="ECO:0000313" key="8">
    <source>
        <dbReference type="Proteomes" id="UP000271256"/>
    </source>
</evidence>
<evidence type="ECO:0000256" key="1">
    <source>
        <dbReference type="ARBA" id="ARBA00006432"/>
    </source>
</evidence>
<gene>
    <name evidence="7" type="ORF">D7024_06680</name>
</gene>
<dbReference type="Gene3D" id="3.40.50.12780">
    <property type="entry name" value="N-terminal domain of ligase-like"/>
    <property type="match status" value="1"/>
</dbReference>
<dbReference type="InterPro" id="IPR025110">
    <property type="entry name" value="AMP-bd_C"/>
</dbReference>
<keyword evidence="4" id="KW-0443">Lipid metabolism</keyword>
<feature type="domain" description="AMP-dependent synthetase/ligase" evidence="5">
    <location>
        <begin position="13"/>
        <end position="387"/>
    </location>
</feature>
<organism evidence="7 8">
    <name type="scientific">Desulfofundulus salinus</name>
    <dbReference type="NCBI Taxonomy" id="2419843"/>
    <lineage>
        <taxon>Bacteria</taxon>
        <taxon>Bacillati</taxon>
        <taxon>Bacillota</taxon>
        <taxon>Clostridia</taxon>
        <taxon>Eubacteriales</taxon>
        <taxon>Peptococcaceae</taxon>
        <taxon>Desulfofundulus</taxon>
    </lineage>
</organism>
<dbReference type="InterPro" id="IPR045851">
    <property type="entry name" value="AMP-bd_C_sf"/>
</dbReference>
<comment type="caution">
    <text evidence="7">The sequence shown here is derived from an EMBL/GenBank/DDBJ whole genome shotgun (WGS) entry which is preliminary data.</text>
</comment>
<keyword evidence="3" id="KW-0276">Fatty acid metabolism</keyword>
<dbReference type="InterPro" id="IPR042099">
    <property type="entry name" value="ANL_N_sf"/>
</dbReference>
<sequence length="531" mass="60513">MIIPLTPLDFRRRALKLYPEKTAVVCGDKKFTYREFGIRTNKLANGLLDMGVKRGDRVAFISYNCHRLLEAYYGVLQAGAVLLPINIRFSPREIAYILNDSEATALFFNPDFIDLIKPIMINLKTVKNFVMLCDENESYDFDADNYEKMLARSSPNDPPELEIDENEMAELFYTSGTTGANPKGVMLTHRSLYLHGLGVIITHNLNDSDAMLHTIPLFHVNGWGTPQALTCMGGTHVMLKKFDPETICRLIEQEKITKIFLVHTMANMLMKYPGLNNHDFSSLKRIVLGGAPAPWQMIKEIEQRLKCECIAGYGLTETSPYLTSGALKSYLMNEPEEARWIRQARTGLEVVGVDLRVVNEQGEDVQRNDREVGEIIVRSNYVMQGYWKLPQETAKVIRDGWFYTGDMATVDKEGYVKIVDRKKDIIISGGENIASIEIERVLYEHPAIYECAVIGVPDEKWGEVPKAIVVLKEGYTAEEEELLKHCRERLAKFKVPKSIEFTDSLPKGGTGKILKRVIREKYWQGYEKRVY</sequence>
<reference evidence="7 8" key="1">
    <citation type="submission" date="2018-10" db="EMBL/GenBank/DDBJ databases">
        <authorList>
            <person name="Grouzdev D.S."/>
            <person name="Krutkina M.S."/>
            <person name="Tourova T.P."/>
            <person name="Nazina T.N."/>
        </authorList>
    </citation>
    <scope>NUCLEOTIDE SEQUENCE [LARGE SCALE GENOMIC DNA]</scope>
    <source>
        <strain evidence="7 8">435</strain>
    </source>
</reference>
<dbReference type="GO" id="GO:0006631">
    <property type="term" value="P:fatty acid metabolic process"/>
    <property type="evidence" value="ECO:0007669"/>
    <property type="project" value="UniProtKB-KW"/>
</dbReference>
<keyword evidence="2 7" id="KW-0436">Ligase</keyword>
<dbReference type="FunFam" id="3.30.300.30:FF:000008">
    <property type="entry name" value="2,3-dihydroxybenzoate-AMP ligase"/>
    <property type="match status" value="1"/>
</dbReference>
<comment type="similarity">
    <text evidence="1">Belongs to the ATP-dependent AMP-binding enzyme family.</text>
</comment>
<dbReference type="Pfam" id="PF00501">
    <property type="entry name" value="AMP-binding"/>
    <property type="match status" value="1"/>
</dbReference>
<dbReference type="Proteomes" id="UP000271256">
    <property type="component" value="Unassembled WGS sequence"/>
</dbReference>
<name>A0A494X160_9FIRM</name>
<proteinExistence type="inferred from homology"/>
<dbReference type="PANTHER" id="PTHR43859:SF4">
    <property type="entry name" value="BUTANOATE--COA LIGASE AAE1-RELATED"/>
    <property type="match status" value="1"/>
</dbReference>
<dbReference type="SUPFAM" id="SSF56801">
    <property type="entry name" value="Acetyl-CoA synthetase-like"/>
    <property type="match status" value="1"/>
</dbReference>